<comment type="caution">
    <text evidence="2">The sequence shown here is derived from an EMBL/GenBank/DDBJ whole genome shotgun (WGS) entry which is preliminary data.</text>
</comment>
<dbReference type="InterPro" id="IPR003877">
    <property type="entry name" value="SPRY_dom"/>
</dbReference>
<dbReference type="Proteomes" id="UP000683925">
    <property type="component" value="Unassembled WGS sequence"/>
</dbReference>
<sequence>MSTRILIQYNERWINEATVIDKCPEKDKRLCTKLGICFSNSNKHPKLQVKQCGLVVKDNSFGSKKFIACDPVIPQEGIHEFTFQINKNGAVYVGMCILDKINFESGYVNIWDNHNHGTYLLCNDGFAFSNDSPQENKVETHFKFQKSDKITVFVNQTTKTIKWHKFGTNEIIQMRFKNNKNLYPCLMIEGQKITIMD</sequence>
<evidence type="ECO:0000313" key="3">
    <source>
        <dbReference type="Proteomes" id="UP000683925"/>
    </source>
</evidence>
<dbReference type="OrthoDB" id="10044165at2759"/>
<evidence type="ECO:0000313" key="2">
    <source>
        <dbReference type="EMBL" id="CAD8196397.1"/>
    </source>
</evidence>
<keyword evidence="3" id="KW-1185">Reference proteome</keyword>
<protein>
    <recommendedName>
        <fullName evidence="1">SPRY domain-containing protein</fullName>
    </recommendedName>
</protein>
<dbReference type="Pfam" id="PF00622">
    <property type="entry name" value="SPRY"/>
    <property type="match status" value="1"/>
</dbReference>
<dbReference type="OMA" id="GTYLLCN"/>
<name>A0A8S1X5G9_PAROT</name>
<feature type="domain" description="SPRY" evidence="1">
    <location>
        <begin position="79"/>
        <end position="195"/>
    </location>
</feature>
<dbReference type="EMBL" id="CAJJDP010000111">
    <property type="protein sequence ID" value="CAD8196397.1"/>
    <property type="molecule type" value="Genomic_DNA"/>
</dbReference>
<organism evidence="2 3">
    <name type="scientific">Paramecium octaurelia</name>
    <dbReference type="NCBI Taxonomy" id="43137"/>
    <lineage>
        <taxon>Eukaryota</taxon>
        <taxon>Sar</taxon>
        <taxon>Alveolata</taxon>
        <taxon>Ciliophora</taxon>
        <taxon>Intramacronucleata</taxon>
        <taxon>Oligohymenophorea</taxon>
        <taxon>Peniculida</taxon>
        <taxon>Parameciidae</taxon>
        <taxon>Paramecium</taxon>
    </lineage>
</organism>
<accession>A0A8S1X5G9</accession>
<evidence type="ECO:0000259" key="1">
    <source>
        <dbReference type="Pfam" id="PF00622"/>
    </source>
</evidence>
<dbReference type="AlphaFoldDB" id="A0A8S1X5G9"/>
<reference evidence="2" key="1">
    <citation type="submission" date="2021-01" db="EMBL/GenBank/DDBJ databases">
        <authorList>
            <consortium name="Genoscope - CEA"/>
            <person name="William W."/>
        </authorList>
    </citation>
    <scope>NUCLEOTIDE SEQUENCE</scope>
</reference>
<proteinExistence type="predicted"/>
<gene>
    <name evidence="2" type="ORF">POCTA_138.1.T1110157</name>
</gene>